<accession>A0A382AFA9</accession>
<protein>
    <submittedName>
        <fullName evidence="1">Uncharacterized protein</fullName>
    </submittedName>
</protein>
<evidence type="ECO:0000313" key="1">
    <source>
        <dbReference type="EMBL" id="SVA99667.1"/>
    </source>
</evidence>
<proteinExistence type="predicted"/>
<organism evidence="1">
    <name type="scientific">marine metagenome</name>
    <dbReference type="NCBI Taxonomy" id="408172"/>
    <lineage>
        <taxon>unclassified sequences</taxon>
        <taxon>metagenomes</taxon>
        <taxon>ecological metagenomes</taxon>
    </lineage>
</organism>
<dbReference type="AlphaFoldDB" id="A0A382AFA9"/>
<feature type="non-terminal residue" evidence="1">
    <location>
        <position position="1"/>
    </location>
</feature>
<name>A0A382AFA9_9ZZZZ</name>
<sequence>WPHSAEAIERTMGQLEDAERAKILGLNSARIFKLPIPARYLDQPDAAQVAREVGVFK</sequence>
<gene>
    <name evidence="1" type="ORF">METZ01_LOCUS152521</name>
</gene>
<reference evidence="1" key="1">
    <citation type="submission" date="2018-05" db="EMBL/GenBank/DDBJ databases">
        <authorList>
            <person name="Lanie J.A."/>
            <person name="Ng W.-L."/>
            <person name="Kazmierczak K.M."/>
            <person name="Andrzejewski T.M."/>
            <person name="Davidsen T.M."/>
            <person name="Wayne K.J."/>
            <person name="Tettelin H."/>
            <person name="Glass J.I."/>
            <person name="Rusch D."/>
            <person name="Podicherti R."/>
            <person name="Tsui H.-C.T."/>
            <person name="Winkler M.E."/>
        </authorList>
    </citation>
    <scope>NUCLEOTIDE SEQUENCE</scope>
</reference>
<dbReference type="EMBL" id="UINC01024960">
    <property type="protein sequence ID" value="SVA99667.1"/>
    <property type="molecule type" value="Genomic_DNA"/>
</dbReference>